<reference evidence="4 5" key="1">
    <citation type="journal article" date="2016" name="Front. Microbiol.">
        <title>Genome and transcriptome sequences reveal the specific parasitism of the nematophagous Purpureocillium lilacinum 36-1.</title>
        <authorList>
            <person name="Xie J."/>
            <person name="Li S."/>
            <person name="Mo C."/>
            <person name="Xiao X."/>
            <person name="Peng D."/>
            <person name="Wang G."/>
            <person name="Xiao Y."/>
        </authorList>
    </citation>
    <scope>NUCLEOTIDE SEQUENCE [LARGE SCALE GENOMIC DNA]</scope>
    <source>
        <strain evidence="4 5">36-1</strain>
    </source>
</reference>
<organism evidence="4 5">
    <name type="scientific">Purpureocillium lilacinum</name>
    <name type="common">Paecilomyces lilacinus</name>
    <dbReference type="NCBI Taxonomy" id="33203"/>
    <lineage>
        <taxon>Eukaryota</taxon>
        <taxon>Fungi</taxon>
        <taxon>Dikarya</taxon>
        <taxon>Ascomycota</taxon>
        <taxon>Pezizomycotina</taxon>
        <taxon>Sordariomycetes</taxon>
        <taxon>Hypocreomycetidae</taxon>
        <taxon>Hypocreales</taxon>
        <taxon>Ophiocordycipitaceae</taxon>
        <taxon>Purpureocillium</taxon>
    </lineage>
</organism>
<evidence type="ECO:0000313" key="5">
    <source>
        <dbReference type="Proteomes" id="UP000245956"/>
    </source>
</evidence>
<evidence type="ECO:0000313" key="4">
    <source>
        <dbReference type="EMBL" id="PWI68503.1"/>
    </source>
</evidence>
<feature type="signal peptide" evidence="2">
    <location>
        <begin position="1"/>
        <end position="19"/>
    </location>
</feature>
<sequence length="641" mass="69711">MQHQAYLLQCLLAAALCSGASVASDSASELSDDCSGPESADWEWRMNGGHGEFAGLCNKAAQTCTYKVKHGMWGNTLWINGADVPGPPKQPVPPTNAKKMETSARRIVARSSATMDTAWKTSCGISGGIPTRIEGDHRRMPADRGGPASGSRREAAGRRRRAAAPLALREGREGVGPPCHILGLMGVDPRAAHERVSYEWDGEAGALLLSGEAIADHCNVLPSKACKVHLLAVDSSHREFEIGRSRDLGSEQVLRHVLKTQSAHNYPRVMPLVLPSVRLHQRYKARRGSSIRGGVEQTWGEPRHVKVPPFPFIAHLGIESPPGMPRVPVYNCRCDIVGDGQRQHHRAGCFLSRNSRLAMDPEMDYEALNRTNWDERAPVHAASRDYHVQDFISDANFLSDVVKFDRALLGDITGLACVHLQCHIGTDTLSLARLGAASVTGLDFSGASLAQARKLASATDGTGGERLSLVEASVYDAPAVLPQGSFDLVYTGIGALCWLPSVAQWAKVVRSLLNPGGRLFVRDGHPVLLALDEARTDDPVLGWSYFERGGEPTIFDEAETYVHTGGYKFQATRTASFNHGIAEMVQALLDEGMRVTGLVEHQSVPWNALPGQMTKDESGEWSLTDRPWRLPHSFTLQAVKE</sequence>
<comment type="caution">
    <text evidence="4">The sequence shown here is derived from an EMBL/GenBank/DDBJ whole genome shotgun (WGS) entry which is preliminary data.</text>
</comment>
<feature type="chain" id="PRO_5015445318" description="Methyltransferase domain-containing protein" evidence="2">
    <location>
        <begin position="20"/>
        <end position="641"/>
    </location>
</feature>
<protein>
    <recommendedName>
        <fullName evidence="3">Methyltransferase domain-containing protein</fullName>
    </recommendedName>
</protein>
<dbReference type="EMBL" id="LCWV01000014">
    <property type="protein sequence ID" value="PWI68503.1"/>
    <property type="molecule type" value="Genomic_DNA"/>
</dbReference>
<name>A0A2U3E1X2_PURLI</name>
<dbReference type="InterPro" id="IPR041698">
    <property type="entry name" value="Methyltransf_25"/>
</dbReference>
<dbReference type="Gene3D" id="3.40.50.150">
    <property type="entry name" value="Vaccinia Virus protein VP39"/>
    <property type="match status" value="1"/>
</dbReference>
<feature type="domain" description="Methyltransferase" evidence="3">
    <location>
        <begin position="421"/>
        <end position="517"/>
    </location>
</feature>
<dbReference type="SUPFAM" id="SSF53335">
    <property type="entry name" value="S-adenosyl-L-methionine-dependent methyltransferases"/>
    <property type="match status" value="1"/>
</dbReference>
<evidence type="ECO:0000256" key="1">
    <source>
        <dbReference type="SAM" id="MobiDB-lite"/>
    </source>
</evidence>
<dbReference type="Proteomes" id="UP000245956">
    <property type="component" value="Unassembled WGS sequence"/>
</dbReference>
<keyword evidence="2" id="KW-0732">Signal</keyword>
<feature type="compositionally biased region" description="Basic and acidic residues" evidence="1">
    <location>
        <begin position="133"/>
        <end position="142"/>
    </location>
</feature>
<accession>A0A2U3E1X2</accession>
<feature type="region of interest" description="Disordered" evidence="1">
    <location>
        <begin position="126"/>
        <end position="161"/>
    </location>
</feature>
<dbReference type="Pfam" id="PF13649">
    <property type="entry name" value="Methyltransf_25"/>
    <property type="match status" value="1"/>
</dbReference>
<gene>
    <name evidence="4" type="ORF">PCL_01592</name>
</gene>
<dbReference type="AlphaFoldDB" id="A0A2U3E1X2"/>
<proteinExistence type="predicted"/>
<dbReference type="CDD" id="cd02440">
    <property type="entry name" value="AdoMet_MTases"/>
    <property type="match status" value="1"/>
</dbReference>
<evidence type="ECO:0000259" key="3">
    <source>
        <dbReference type="Pfam" id="PF13649"/>
    </source>
</evidence>
<evidence type="ECO:0000256" key="2">
    <source>
        <dbReference type="SAM" id="SignalP"/>
    </source>
</evidence>
<dbReference type="InterPro" id="IPR029063">
    <property type="entry name" value="SAM-dependent_MTases_sf"/>
</dbReference>